<protein>
    <submittedName>
        <fullName evidence="2">Sigma-E processing peptidase SpoIIGA</fullName>
    </submittedName>
</protein>
<feature type="transmembrane region" description="Helical" evidence="1">
    <location>
        <begin position="36"/>
        <end position="55"/>
    </location>
</feature>
<dbReference type="InterPro" id="IPR005081">
    <property type="entry name" value="SpoIIGA"/>
</dbReference>
<proteinExistence type="predicted"/>
<evidence type="ECO:0000256" key="1">
    <source>
        <dbReference type="SAM" id="Phobius"/>
    </source>
</evidence>
<sequence>MYYELYIDLFFLENFMMDSILLLFVRSVFGKKSFTIRTFTAGIISAVFSCVVIAIRMPEAVKCFCNYCIIPVIMIWAGVKISNVLQLFEGLLLLYFTAICLGGIMQLFRPYLGIVSVVYGGALVGFFILKMSWNLLTRAGNLQKRCCRVVLYDETKKWDIRAMIDTGNMLQDPVGQKPVHIISKKMAEKIYGAKMVEELMEYSLSKENEEKWMQKKLHFISCQTIQGTHLLPVITMDKMEIRQKSVIEIQMPQIGIGIMQETDYQMIVNAQSIGGAKYGCRDNKYTTV</sequence>
<feature type="transmembrane region" description="Helical" evidence="1">
    <location>
        <begin position="6"/>
        <end position="24"/>
    </location>
</feature>
<reference evidence="2 3" key="1">
    <citation type="submission" date="2020-08" db="EMBL/GenBank/DDBJ databases">
        <title>Genome public.</title>
        <authorList>
            <person name="Liu C."/>
            <person name="Sun Q."/>
        </authorList>
    </citation>
    <scope>NUCLEOTIDE SEQUENCE [LARGE SCALE GENOMIC DNA]</scope>
    <source>
        <strain evidence="2 3">NSJ-13</strain>
    </source>
</reference>
<keyword evidence="1" id="KW-0812">Transmembrane</keyword>
<accession>A0ABR7G9Q0</accession>
<name>A0ABR7G9Q0_9FIRM</name>
<dbReference type="Pfam" id="PF03419">
    <property type="entry name" value="Peptidase_U4"/>
    <property type="match status" value="1"/>
</dbReference>
<keyword evidence="1" id="KW-1133">Transmembrane helix</keyword>
<dbReference type="EMBL" id="JACOPE010000001">
    <property type="protein sequence ID" value="MBC5683808.1"/>
    <property type="molecule type" value="Genomic_DNA"/>
</dbReference>
<organism evidence="2 3">
    <name type="scientific">Ruminococcus hominis</name>
    <dbReference type="NCBI Taxonomy" id="2763065"/>
    <lineage>
        <taxon>Bacteria</taxon>
        <taxon>Bacillati</taxon>
        <taxon>Bacillota</taxon>
        <taxon>Clostridia</taxon>
        <taxon>Eubacteriales</taxon>
        <taxon>Oscillospiraceae</taxon>
        <taxon>Ruminococcus</taxon>
    </lineage>
</organism>
<keyword evidence="3" id="KW-1185">Reference proteome</keyword>
<dbReference type="RefSeq" id="WP_186865140.1">
    <property type="nucleotide sequence ID" value="NZ_JACOPE010000001.1"/>
</dbReference>
<evidence type="ECO:0000313" key="3">
    <source>
        <dbReference type="Proteomes" id="UP000631576"/>
    </source>
</evidence>
<dbReference type="Proteomes" id="UP000631576">
    <property type="component" value="Unassembled WGS sequence"/>
</dbReference>
<keyword evidence="1" id="KW-0472">Membrane</keyword>
<feature type="transmembrane region" description="Helical" evidence="1">
    <location>
        <begin position="114"/>
        <end position="136"/>
    </location>
</feature>
<comment type="caution">
    <text evidence="2">The sequence shown here is derived from an EMBL/GenBank/DDBJ whole genome shotgun (WGS) entry which is preliminary data.</text>
</comment>
<evidence type="ECO:0000313" key="2">
    <source>
        <dbReference type="EMBL" id="MBC5683808.1"/>
    </source>
</evidence>
<gene>
    <name evidence="2" type="ORF">H8S40_09550</name>
</gene>